<evidence type="ECO:0000313" key="2">
    <source>
        <dbReference type="Proteomes" id="UP000800096"/>
    </source>
</evidence>
<dbReference type="AlphaFoldDB" id="A0A6A5QIL0"/>
<reference evidence="1" key="1">
    <citation type="journal article" date="2020" name="Stud. Mycol.">
        <title>101 Dothideomycetes genomes: a test case for predicting lifestyles and emergence of pathogens.</title>
        <authorList>
            <person name="Haridas S."/>
            <person name="Albert R."/>
            <person name="Binder M."/>
            <person name="Bloem J."/>
            <person name="Labutti K."/>
            <person name="Salamov A."/>
            <person name="Andreopoulos B."/>
            <person name="Baker S."/>
            <person name="Barry K."/>
            <person name="Bills G."/>
            <person name="Bluhm B."/>
            <person name="Cannon C."/>
            <person name="Castanera R."/>
            <person name="Culley D."/>
            <person name="Daum C."/>
            <person name="Ezra D."/>
            <person name="Gonzalez J."/>
            <person name="Henrissat B."/>
            <person name="Kuo A."/>
            <person name="Liang C."/>
            <person name="Lipzen A."/>
            <person name="Lutzoni F."/>
            <person name="Magnuson J."/>
            <person name="Mondo S."/>
            <person name="Nolan M."/>
            <person name="Ohm R."/>
            <person name="Pangilinan J."/>
            <person name="Park H.-J."/>
            <person name="Ramirez L."/>
            <person name="Alfaro M."/>
            <person name="Sun H."/>
            <person name="Tritt A."/>
            <person name="Yoshinaga Y."/>
            <person name="Zwiers L.-H."/>
            <person name="Turgeon B."/>
            <person name="Goodwin S."/>
            <person name="Spatafora J."/>
            <person name="Crous P."/>
            <person name="Grigoriev I."/>
        </authorList>
    </citation>
    <scope>NUCLEOTIDE SEQUENCE</scope>
    <source>
        <strain evidence="1">HMLAC05119</strain>
    </source>
</reference>
<gene>
    <name evidence="1" type="ORF">BDU57DRAFT_518118</name>
</gene>
<protein>
    <submittedName>
        <fullName evidence="1">Uncharacterized protein</fullName>
    </submittedName>
</protein>
<proteinExistence type="predicted"/>
<evidence type="ECO:0000313" key="1">
    <source>
        <dbReference type="EMBL" id="KAF1915239.1"/>
    </source>
</evidence>
<dbReference type="EMBL" id="ML979136">
    <property type="protein sequence ID" value="KAF1915239.1"/>
    <property type="molecule type" value="Genomic_DNA"/>
</dbReference>
<sequence length="60" mass="6694">MLSLRRRPSDLEFELELEAHFFGAELGVLEPRPCIGWPVGRGARDGRHVVGIFEVLDGSC</sequence>
<dbReference type="OrthoDB" id="4588567at2759"/>
<accession>A0A6A5QIL0</accession>
<name>A0A6A5QIL0_AMPQU</name>
<dbReference type="Proteomes" id="UP000800096">
    <property type="component" value="Unassembled WGS sequence"/>
</dbReference>
<organism evidence="1 2">
    <name type="scientific">Ampelomyces quisqualis</name>
    <name type="common">Powdery mildew agent</name>
    <dbReference type="NCBI Taxonomy" id="50730"/>
    <lineage>
        <taxon>Eukaryota</taxon>
        <taxon>Fungi</taxon>
        <taxon>Dikarya</taxon>
        <taxon>Ascomycota</taxon>
        <taxon>Pezizomycotina</taxon>
        <taxon>Dothideomycetes</taxon>
        <taxon>Pleosporomycetidae</taxon>
        <taxon>Pleosporales</taxon>
        <taxon>Pleosporineae</taxon>
        <taxon>Phaeosphaeriaceae</taxon>
        <taxon>Ampelomyces</taxon>
    </lineage>
</organism>
<keyword evidence="2" id="KW-1185">Reference proteome</keyword>